<dbReference type="SUPFAM" id="SSF57756">
    <property type="entry name" value="Retrovirus zinc finger-like domains"/>
    <property type="match status" value="1"/>
</dbReference>
<dbReference type="EMBL" id="MU808000">
    <property type="protein sequence ID" value="KAJ3830952.1"/>
    <property type="molecule type" value="Genomic_DNA"/>
</dbReference>
<sequence>AGLMSKIESLEKQIASANIVKSPEKKCSNCQRVGHLREDCYRRGGGKEGQYPSWWKGKKDTDVNPRPSANMVGEIGESTQHYTLTALAARLDNANDGSEIYADTGASDHFFRNKSDFTSYVPI</sequence>
<feature type="non-terminal residue" evidence="3">
    <location>
        <position position="123"/>
    </location>
</feature>
<evidence type="ECO:0008006" key="5">
    <source>
        <dbReference type="Google" id="ProtNLM"/>
    </source>
</evidence>
<keyword evidence="4" id="KW-1185">Reference proteome</keyword>
<dbReference type="GO" id="GO:0006397">
    <property type="term" value="P:mRNA processing"/>
    <property type="evidence" value="ECO:0007669"/>
    <property type="project" value="UniProtKB-KW"/>
</dbReference>
<feature type="region of interest" description="Disordered" evidence="2">
    <location>
        <begin position="45"/>
        <end position="67"/>
    </location>
</feature>
<evidence type="ECO:0000256" key="1">
    <source>
        <dbReference type="ARBA" id="ARBA00022664"/>
    </source>
</evidence>
<evidence type="ECO:0000256" key="2">
    <source>
        <dbReference type="SAM" id="MobiDB-lite"/>
    </source>
</evidence>
<evidence type="ECO:0000313" key="4">
    <source>
        <dbReference type="Proteomes" id="UP001163846"/>
    </source>
</evidence>
<comment type="caution">
    <text evidence="3">The sequence shown here is derived from an EMBL/GenBank/DDBJ whole genome shotgun (WGS) entry which is preliminary data.</text>
</comment>
<feature type="non-terminal residue" evidence="3">
    <location>
        <position position="1"/>
    </location>
</feature>
<name>A0AA38U216_9AGAR</name>
<evidence type="ECO:0000313" key="3">
    <source>
        <dbReference type="EMBL" id="KAJ3830952.1"/>
    </source>
</evidence>
<gene>
    <name evidence="3" type="ORF">F5878DRAFT_513643</name>
</gene>
<dbReference type="GO" id="GO:0003676">
    <property type="term" value="F:nucleic acid binding"/>
    <property type="evidence" value="ECO:0007669"/>
    <property type="project" value="InterPro"/>
</dbReference>
<reference evidence="3" key="1">
    <citation type="submission" date="2022-08" db="EMBL/GenBank/DDBJ databases">
        <authorList>
            <consortium name="DOE Joint Genome Institute"/>
            <person name="Min B."/>
            <person name="Riley R."/>
            <person name="Sierra-Patev S."/>
            <person name="Naranjo-Ortiz M."/>
            <person name="Looney B."/>
            <person name="Konkel Z."/>
            <person name="Slot J.C."/>
            <person name="Sakamoto Y."/>
            <person name="Steenwyk J.L."/>
            <person name="Rokas A."/>
            <person name="Carro J."/>
            <person name="Camarero S."/>
            <person name="Ferreira P."/>
            <person name="Molpeceres G."/>
            <person name="Ruiz-Duenas F.J."/>
            <person name="Serrano A."/>
            <person name="Henrissat B."/>
            <person name="Drula E."/>
            <person name="Hughes K.W."/>
            <person name="Mata J.L."/>
            <person name="Ishikawa N.K."/>
            <person name="Vargas-Isla R."/>
            <person name="Ushijima S."/>
            <person name="Smith C.A."/>
            <person name="Ahrendt S."/>
            <person name="Andreopoulos W."/>
            <person name="He G."/>
            <person name="Labutti K."/>
            <person name="Lipzen A."/>
            <person name="Ng V."/>
            <person name="Sandor L."/>
            <person name="Barry K."/>
            <person name="Martinez A.T."/>
            <person name="Xiao Y."/>
            <person name="Gibbons J.G."/>
            <person name="Terashima K."/>
            <person name="Hibbett D.S."/>
            <person name="Grigoriev I.V."/>
        </authorList>
    </citation>
    <scope>NUCLEOTIDE SEQUENCE</scope>
    <source>
        <strain evidence="3">TFB9207</strain>
    </source>
</reference>
<dbReference type="InterPro" id="IPR036875">
    <property type="entry name" value="Znf_CCHC_sf"/>
</dbReference>
<dbReference type="GO" id="GO:0008270">
    <property type="term" value="F:zinc ion binding"/>
    <property type="evidence" value="ECO:0007669"/>
    <property type="project" value="InterPro"/>
</dbReference>
<accession>A0AA38U216</accession>
<protein>
    <recommendedName>
        <fullName evidence="5">CCHC-type domain-containing protein</fullName>
    </recommendedName>
</protein>
<organism evidence="3 4">
    <name type="scientific">Lentinula raphanica</name>
    <dbReference type="NCBI Taxonomy" id="153919"/>
    <lineage>
        <taxon>Eukaryota</taxon>
        <taxon>Fungi</taxon>
        <taxon>Dikarya</taxon>
        <taxon>Basidiomycota</taxon>
        <taxon>Agaricomycotina</taxon>
        <taxon>Agaricomycetes</taxon>
        <taxon>Agaricomycetidae</taxon>
        <taxon>Agaricales</taxon>
        <taxon>Marasmiineae</taxon>
        <taxon>Omphalotaceae</taxon>
        <taxon>Lentinula</taxon>
    </lineage>
</organism>
<keyword evidence="1" id="KW-0507">mRNA processing</keyword>
<proteinExistence type="predicted"/>
<dbReference type="AlphaFoldDB" id="A0AA38U216"/>
<dbReference type="Proteomes" id="UP001163846">
    <property type="component" value="Unassembled WGS sequence"/>
</dbReference>